<sequence length="169" mass="17254">MTFADAPRAVLDAVAQTRPDAVVMLGLHGGARELRLERVAVNVADARIPDNAGAQPVDEPVVPGGPVGYWSTLPLRAALDAVRDTGVPVALSPSAGTYVCNATFYAVQDALGRGEAPRVSGFVHVPPVAGERVTDDDGVAADGTPGVPLDDLVRGVAAVVGAVVDELRS</sequence>
<proteinExistence type="inferred from homology"/>
<organism evidence="7 8">
    <name type="scientific">Luteimicrobium album</name>
    <dbReference type="NCBI Taxonomy" id="1054550"/>
    <lineage>
        <taxon>Bacteria</taxon>
        <taxon>Bacillati</taxon>
        <taxon>Actinomycetota</taxon>
        <taxon>Actinomycetes</taxon>
        <taxon>Micrococcales</taxon>
        <taxon>Luteimicrobium</taxon>
    </lineage>
</organism>
<dbReference type="EMBL" id="BSUK01000001">
    <property type="protein sequence ID" value="GMA26081.1"/>
    <property type="molecule type" value="Genomic_DNA"/>
</dbReference>
<feature type="active site" evidence="6">
    <location>
        <position position="100"/>
    </location>
</feature>
<evidence type="ECO:0000313" key="7">
    <source>
        <dbReference type="EMBL" id="GMA26081.1"/>
    </source>
</evidence>
<evidence type="ECO:0000256" key="1">
    <source>
        <dbReference type="ARBA" id="ARBA00006641"/>
    </source>
</evidence>
<keyword evidence="2" id="KW-0963">Cytoplasm</keyword>
<comment type="catalytic activity">
    <reaction evidence="6">
        <text>Release of an N-terminal pyroglutamyl group from a polypeptide, the second amino acid generally not being Pro.</text>
        <dbReference type="EC" id="3.4.19.3"/>
    </reaction>
</comment>
<accession>A0ABQ6I5R7</accession>
<dbReference type="InterPro" id="IPR016125">
    <property type="entry name" value="Peptidase_C15-like"/>
</dbReference>
<comment type="similarity">
    <text evidence="1">Belongs to the peptidase C15 family.</text>
</comment>
<dbReference type="Proteomes" id="UP001157091">
    <property type="component" value="Unassembled WGS sequence"/>
</dbReference>
<dbReference type="PRINTS" id="PR00706">
    <property type="entry name" value="PYROGLUPTASE"/>
</dbReference>
<reference evidence="8" key="1">
    <citation type="journal article" date="2019" name="Int. J. Syst. Evol. Microbiol.">
        <title>The Global Catalogue of Microorganisms (GCM) 10K type strain sequencing project: providing services to taxonomists for standard genome sequencing and annotation.</title>
        <authorList>
            <consortium name="The Broad Institute Genomics Platform"/>
            <consortium name="The Broad Institute Genome Sequencing Center for Infectious Disease"/>
            <person name="Wu L."/>
            <person name="Ma J."/>
        </authorList>
    </citation>
    <scope>NUCLEOTIDE SEQUENCE [LARGE SCALE GENOMIC DNA]</scope>
    <source>
        <strain evidence="8">NBRC 106348</strain>
    </source>
</reference>
<evidence type="ECO:0000256" key="4">
    <source>
        <dbReference type="ARBA" id="ARBA00022801"/>
    </source>
</evidence>
<gene>
    <name evidence="7" type="ORF">GCM10025864_38400</name>
</gene>
<dbReference type="PANTHER" id="PTHR23402:SF1">
    <property type="entry name" value="PYROGLUTAMYL-PEPTIDASE I"/>
    <property type="match status" value="1"/>
</dbReference>
<dbReference type="Pfam" id="PF01470">
    <property type="entry name" value="Peptidase_C15"/>
    <property type="match status" value="1"/>
</dbReference>
<evidence type="ECO:0000256" key="2">
    <source>
        <dbReference type="ARBA" id="ARBA00022490"/>
    </source>
</evidence>
<dbReference type="EC" id="3.4.19.3" evidence="6"/>
<evidence type="ECO:0000256" key="5">
    <source>
        <dbReference type="ARBA" id="ARBA00022807"/>
    </source>
</evidence>
<keyword evidence="3" id="KW-0645">Protease</keyword>
<dbReference type="PROSITE" id="PS01334">
    <property type="entry name" value="PYRASE_CYS"/>
    <property type="match status" value="1"/>
</dbReference>
<dbReference type="InterPro" id="IPR033694">
    <property type="entry name" value="PGPEP1_Cys_AS"/>
</dbReference>
<dbReference type="CDD" id="cd00501">
    <property type="entry name" value="Peptidase_C15"/>
    <property type="match status" value="1"/>
</dbReference>
<evidence type="ECO:0000256" key="3">
    <source>
        <dbReference type="ARBA" id="ARBA00022670"/>
    </source>
</evidence>
<dbReference type="PANTHER" id="PTHR23402">
    <property type="entry name" value="PROTEASE FAMILY C15 PYROGLUTAMYL-PEPTIDASE I-RELATED"/>
    <property type="match status" value="1"/>
</dbReference>
<evidence type="ECO:0000256" key="6">
    <source>
        <dbReference type="PROSITE-ProRule" id="PRU10077"/>
    </source>
</evidence>
<dbReference type="Gene3D" id="3.40.630.20">
    <property type="entry name" value="Peptidase C15, pyroglutamyl peptidase I-like"/>
    <property type="match status" value="1"/>
</dbReference>
<dbReference type="InterPro" id="IPR000816">
    <property type="entry name" value="Peptidase_C15"/>
</dbReference>
<comment type="caution">
    <text evidence="7">The sequence shown here is derived from an EMBL/GenBank/DDBJ whole genome shotgun (WGS) entry which is preliminary data.</text>
</comment>
<protein>
    <recommendedName>
        <fullName evidence="6">Pyroglutamyl-peptidase I</fullName>
        <ecNumber evidence="6">3.4.19.3</ecNumber>
    </recommendedName>
</protein>
<keyword evidence="5" id="KW-0788">Thiol protease</keyword>
<dbReference type="InterPro" id="IPR036440">
    <property type="entry name" value="Peptidase_C15-like_sf"/>
</dbReference>
<keyword evidence="4" id="KW-0378">Hydrolase</keyword>
<dbReference type="SUPFAM" id="SSF53182">
    <property type="entry name" value="Pyrrolidone carboxyl peptidase (pyroglutamate aminopeptidase)"/>
    <property type="match status" value="1"/>
</dbReference>
<dbReference type="PIRSF" id="PIRSF015592">
    <property type="entry name" value="Prld-crbxl_pptds"/>
    <property type="match status" value="1"/>
</dbReference>
<evidence type="ECO:0000313" key="8">
    <source>
        <dbReference type="Proteomes" id="UP001157091"/>
    </source>
</evidence>
<keyword evidence="8" id="KW-1185">Reference proteome</keyword>
<name>A0ABQ6I5R7_9MICO</name>